<evidence type="ECO:0000313" key="3">
    <source>
        <dbReference type="RefSeq" id="XP_016491278.1"/>
    </source>
</evidence>
<evidence type="ECO:0000313" key="2">
    <source>
        <dbReference type="RefSeq" id="XP_016491277.1"/>
    </source>
</evidence>
<dbReference type="GeneID" id="107810957"/>
<sequence length="493" mass="54652">MRFRQRSFASSGESVACFDSSSVGPISIPEALPAAMESNLDNAKPDEVTELKIAFDLDDGNLSPIDNSEVPLEMLESLIGNTLNPTDFTSSIVSTGGNFDVDTPLEVNIDEEEYSWNYVCKVLADITDREIDMGIEDSMKIATQVFEKMGHKCCTKVLSDDYDLDDGNSEDDNVLADNSQNDICELPSHIIDMTSFLISFAKYEFKVKHSTALINGINCPLADTLRFSCQVLSLVPHSNTWAKDARIIGLPTSSSVDKWFDTGRELIIVSGYASLLHIPLSSASYAHTLSEAIKKGCSCLFAKSYNLGQLGGIELDVESFNTMYLDKCFGVPENIENQHLDKFFMKYAQGLPVKELHSDKVKVRISEFIVSAKNECEVLEQAMGNQLIDARRQTKLTTVSSPAYFGCYIITKPLESLSPNINFMWRVNLQLYSSSPAGFVVYLTFPNLPFDPGIHDIPIAFAVDLNMFTNSSVLSIYDPIATLWGDWVYSEGK</sequence>
<dbReference type="KEGG" id="nta:107810957"/>
<protein>
    <submittedName>
        <fullName evidence="2 3">Uncharacterized protein</fullName>
    </submittedName>
</protein>
<gene>
    <name evidence="2 3 4" type="primary">LOC107810957</name>
</gene>
<reference evidence="2 3" key="2">
    <citation type="submission" date="2025-04" db="UniProtKB">
        <authorList>
            <consortium name="RefSeq"/>
        </authorList>
    </citation>
    <scope>IDENTIFICATION</scope>
</reference>
<accession>A0A1S4BQV9</accession>
<dbReference type="RefSeq" id="XP_016491277.1">
    <property type="nucleotide sequence ID" value="XM_016635791.1"/>
</dbReference>
<dbReference type="PaxDb" id="4097-A0A1S4BQV9"/>
<dbReference type="RefSeq" id="XP_016491278.1">
    <property type="nucleotide sequence ID" value="XM_016635792.1"/>
</dbReference>
<proteinExistence type="predicted"/>
<dbReference type="RefSeq" id="XP_016491279.1">
    <property type="nucleotide sequence ID" value="XM_016635793.1"/>
</dbReference>
<name>A0A1S4BQV9_TOBAC</name>
<dbReference type="AlphaFoldDB" id="A0A1S4BQV9"/>
<dbReference type="Proteomes" id="UP000790787">
    <property type="component" value="Chromosome 10"/>
</dbReference>
<evidence type="ECO:0000313" key="4">
    <source>
        <dbReference type="RefSeq" id="XP_016491279.1"/>
    </source>
</evidence>
<reference key="1">
    <citation type="journal article" date="2014" name="Nat. Commun.">
        <title>The tobacco genome sequence and its comparison with those of tomato and potato.</title>
        <authorList>
            <person name="Sierro N."/>
            <person name="Battey J.N."/>
            <person name="Ouadi S."/>
            <person name="Bakaher N."/>
            <person name="Bovet L."/>
            <person name="Willig A."/>
            <person name="Goepfert S."/>
            <person name="Peitsch M.C."/>
            <person name="Ivanov N.V."/>
        </authorList>
    </citation>
    <scope>NUCLEOTIDE SEQUENCE [LARGE SCALE GENOMIC DNA]</scope>
    <source>
        <strain>cv. TN90</strain>
    </source>
</reference>
<organism evidence="2">
    <name type="scientific">Nicotiana tabacum</name>
    <name type="common">Common tobacco</name>
    <dbReference type="NCBI Taxonomy" id="4097"/>
    <lineage>
        <taxon>Eukaryota</taxon>
        <taxon>Viridiplantae</taxon>
        <taxon>Streptophyta</taxon>
        <taxon>Embryophyta</taxon>
        <taxon>Tracheophyta</taxon>
        <taxon>Spermatophyta</taxon>
        <taxon>Magnoliopsida</taxon>
        <taxon>eudicotyledons</taxon>
        <taxon>Gunneridae</taxon>
        <taxon>Pentapetalae</taxon>
        <taxon>asterids</taxon>
        <taxon>lamiids</taxon>
        <taxon>Solanales</taxon>
        <taxon>Solanaceae</taxon>
        <taxon>Nicotianoideae</taxon>
        <taxon>Nicotianeae</taxon>
        <taxon>Nicotiana</taxon>
    </lineage>
</organism>
<evidence type="ECO:0000313" key="1">
    <source>
        <dbReference type="Proteomes" id="UP000790787"/>
    </source>
</evidence>
<keyword evidence="1" id="KW-1185">Reference proteome</keyword>